<proteinExistence type="predicted"/>
<name>A0A0E9XTC6_ANGAN</name>
<sequence>MHVNTHSLVYLCHKPVSNKETEELVHC</sequence>
<evidence type="ECO:0000313" key="1">
    <source>
        <dbReference type="EMBL" id="JAI05905.1"/>
    </source>
</evidence>
<dbReference type="EMBL" id="GBXM01002673">
    <property type="protein sequence ID" value="JAI05905.1"/>
    <property type="molecule type" value="Transcribed_RNA"/>
</dbReference>
<reference evidence="1" key="1">
    <citation type="submission" date="2014-11" db="EMBL/GenBank/DDBJ databases">
        <authorList>
            <person name="Amaro Gonzalez C."/>
        </authorList>
    </citation>
    <scope>NUCLEOTIDE SEQUENCE</scope>
</reference>
<dbReference type="AlphaFoldDB" id="A0A0E9XTC6"/>
<accession>A0A0E9XTC6</accession>
<organism evidence="1">
    <name type="scientific">Anguilla anguilla</name>
    <name type="common">European freshwater eel</name>
    <name type="synonym">Muraena anguilla</name>
    <dbReference type="NCBI Taxonomy" id="7936"/>
    <lineage>
        <taxon>Eukaryota</taxon>
        <taxon>Metazoa</taxon>
        <taxon>Chordata</taxon>
        <taxon>Craniata</taxon>
        <taxon>Vertebrata</taxon>
        <taxon>Euteleostomi</taxon>
        <taxon>Actinopterygii</taxon>
        <taxon>Neopterygii</taxon>
        <taxon>Teleostei</taxon>
        <taxon>Anguilliformes</taxon>
        <taxon>Anguillidae</taxon>
        <taxon>Anguilla</taxon>
    </lineage>
</organism>
<reference evidence="1" key="2">
    <citation type="journal article" date="2015" name="Fish Shellfish Immunol.">
        <title>Early steps in the European eel (Anguilla anguilla)-Vibrio vulnificus interaction in the gills: Role of the RtxA13 toxin.</title>
        <authorList>
            <person name="Callol A."/>
            <person name="Pajuelo D."/>
            <person name="Ebbesson L."/>
            <person name="Teles M."/>
            <person name="MacKenzie S."/>
            <person name="Amaro C."/>
        </authorList>
    </citation>
    <scope>NUCLEOTIDE SEQUENCE</scope>
</reference>
<protein>
    <submittedName>
        <fullName evidence="1">Uncharacterized protein</fullName>
    </submittedName>
</protein>